<gene>
    <name evidence="2" type="ORF">JGI23_01236</name>
</gene>
<proteinExistence type="predicted"/>
<evidence type="ECO:0000313" key="3">
    <source>
        <dbReference type="Proteomes" id="UP000199197"/>
    </source>
</evidence>
<evidence type="ECO:0000313" key="2">
    <source>
        <dbReference type="EMBL" id="CUT02368.1"/>
    </source>
</evidence>
<reference evidence="3" key="1">
    <citation type="submission" date="2015-11" db="EMBL/GenBank/DDBJ databases">
        <authorList>
            <person name="Varghese N."/>
        </authorList>
    </citation>
    <scope>NUCLEOTIDE SEQUENCE [LARGE SCALE GENOMIC DNA]</scope>
    <source>
        <strain evidence="3">JGI-23</strain>
    </source>
</reference>
<protein>
    <submittedName>
        <fullName evidence="2">Uncharacterized protein</fullName>
    </submittedName>
</protein>
<dbReference type="Proteomes" id="UP000199197">
    <property type="component" value="Unassembled WGS sequence"/>
</dbReference>
<dbReference type="AlphaFoldDB" id="A0A0P1NTK8"/>
<dbReference type="RefSeq" id="WP_092350005.1">
    <property type="nucleotide sequence ID" value="NZ_CZVW01000012.1"/>
</dbReference>
<organism evidence="2 3">
    <name type="scientific">Candidatus Chryseopegocella kryptomonas</name>
    <dbReference type="NCBI Taxonomy" id="1633643"/>
    <lineage>
        <taxon>Bacteria</taxon>
        <taxon>Pseudomonadati</taxon>
        <taxon>Candidatus Kryptoniota</taxon>
        <taxon>Candidatus Chryseopegocella</taxon>
    </lineage>
</organism>
<accession>A0A0P1NTK8</accession>
<feature type="transmembrane region" description="Helical" evidence="1">
    <location>
        <begin position="7"/>
        <end position="25"/>
    </location>
</feature>
<name>A0A0P1NTK8_9BACT</name>
<sequence length="230" mass="26235">MTSMLDYIMAMIIGGAVLLITITVTDTSTREFLNYNSDAITQINLANMSSVIEYDLRKMGYGVPEGEKILFIAQPNHLKFIAHLNRDFDYYGHLIPHKDNIADTIEYLITVAEVIDYGDTSLTMYKITRILKITGEGVKSTDIGRIGNGRVFRYLDQIGNPVDPGTELIASKMVEVTLTAFNPRVVLSPELVRKEVSGIQDQEFRKKELRRLLRTSFWRQTRLVSKNLRR</sequence>
<keyword evidence="1" id="KW-0472">Membrane</keyword>
<dbReference type="EMBL" id="CZVW01000012">
    <property type="protein sequence ID" value="CUT02368.1"/>
    <property type="molecule type" value="Genomic_DNA"/>
</dbReference>
<evidence type="ECO:0000256" key="1">
    <source>
        <dbReference type="SAM" id="Phobius"/>
    </source>
</evidence>
<keyword evidence="1" id="KW-0812">Transmembrane</keyword>
<keyword evidence="1" id="KW-1133">Transmembrane helix</keyword>
<keyword evidence="3" id="KW-1185">Reference proteome</keyword>